<keyword evidence="3" id="KW-1185">Reference proteome</keyword>
<evidence type="ECO:0000313" key="2">
    <source>
        <dbReference type="EMBL" id="KKZ73234.1"/>
    </source>
</evidence>
<proteinExistence type="predicted"/>
<organism evidence="2 3">
    <name type="scientific">Streptomyces showdoensis</name>
    <dbReference type="NCBI Taxonomy" id="68268"/>
    <lineage>
        <taxon>Bacteria</taxon>
        <taxon>Bacillati</taxon>
        <taxon>Actinomycetota</taxon>
        <taxon>Actinomycetes</taxon>
        <taxon>Kitasatosporales</taxon>
        <taxon>Streptomycetaceae</taxon>
        <taxon>Streptomyces</taxon>
    </lineage>
</organism>
<reference evidence="2 3" key="1">
    <citation type="submission" date="2015-05" db="EMBL/GenBank/DDBJ databases">
        <title>Draft Genome assembly of Streptomyces showdoensis.</title>
        <authorList>
            <person name="Thapa K.K."/>
            <person name="Metsa-Ketela M."/>
        </authorList>
    </citation>
    <scope>NUCLEOTIDE SEQUENCE [LARGE SCALE GENOMIC DNA]</scope>
    <source>
        <strain evidence="2 3">ATCC 15227</strain>
    </source>
</reference>
<dbReference type="OrthoDB" id="4929423at2"/>
<dbReference type="EMBL" id="LAQS01000018">
    <property type="protein sequence ID" value="KKZ73234.1"/>
    <property type="molecule type" value="Genomic_DNA"/>
</dbReference>
<dbReference type="AlphaFoldDB" id="A0A2P2GP24"/>
<protein>
    <submittedName>
        <fullName evidence="2">Uncharacterized protein</fullName>
    </submittedName>
</protein>
<name>A0A2P2GP24_STREW</name>
<accession>A0A2P2GP24</accession>
<comment type="caution">
    <text evidence="2">The sequence shown here is derived from an EMBL/GenBank/DDBJ whole genome shotgun (WGS) entry which is preliminary data.</text>
</comment>
<evidence type="ECO:0000313" key="3">
    <source>
        <dbReference type="Proteomes" id="UP000265325"/>
    </source>
</evidence>
<evidence type="ECO:0000256" key="1">
    <source>
        <dbReference type="SAM" id="MobiDB-lite"/>
    </source>
</evidence>
<feature type="region of interest" description="Disordered" evidence="1">
    <location>
        <begin position="325"/>
        <end position="344"/>
    </location>
</feature>
<dbReference type="RefSeq" id="WP_046908002.1">
    <property type="nucleotide sequence ID" value="NZ_BAAAXG010000012.1"/>
</dbReference>
<gene>
    <name evidence="2" type="ORF">VO63_13550</name>
</gene>
<dbReference type="Proteomes" id="UP000265325">
    <property type="component" value="Unassembled WGS sequence"/>
</dbReference>
<sequence>MTYVVTVETRIPGGAPELDELSRVGAGTLLERGFDSVAGVEGPDGVEVDVLDVVVGVHPGGAILKVFVEAPSLEVAEDAVGSVTQEVLERSEVLAEWVVESSEVKLHTDLARESLEAADGPDAPPSDPQVRRAQHALKAAETFETAEETHDPEAEIRAMAARLRSFTPATFGVADPVDEFGVGPGGAELAAGALVYGAEVLIDELYDDVQALADEDTNVAGCEGHLWHLDQLPARYASRYDELFARRFLVTAVALTTRFTDGGFERLGCLAEELVLKFLLEQAHVTLDLYGLLDDEVTAALECFATEVYEDGDFEWLFDGGAEGAERAEEADGADGPDGPAPGFGTWFTPFGEDRYVHPYAADEHVQEPEDA</sequence>